<keyword evidence="2" id="KW-1185">Reference proteome</keyword>
<proteinExistence type="predicted"/>
<name>A0ABQ7HXP2_9MICR</name>
<protein>
    <submittedName>
        <fullName evidence="1">Uncharacterized protein</fullName>
    </submittedName>
</protein>
<gene>
    <name evidence="1" type="ORF">TCON_1882</name>
</gene>
<organism evidence="1 2">
    <name type="scientific">Astathelohania contejeani</name>
    <dbReference type="NCBI Taxonomy" id="164912"/>
    <lineage>
        <taxon>Eukaryota</taxon>
        <taxon>Fungi</taxon>
        <taxon>Fungi incertae sedis</taxon>
        <taxon>Microsporidia</taxon>
        <taxon>Astathelohaniidae</taxon>
        <taxon>Astathelohania</taxon>
    </lineage>
</organism>
<sequence length="210" mass="24524">MAVLIVAGNLELKRIEIINKIEKYIINNKLGNVKILEGEFKTIRSDLLNAPKDNTIFIINGSCLKSERYEMFCIARRFNTSYGVICVEHSDEISDIDDEEKPQKKNKYDNPLIFVNDEIDWNELMKILNKNLVTNMAHKKKKSPSESYWMELRNTLKEINQEFNIEGSESVVKECENRIFKMVNSNPVGNIGECYRTMLKDEFKKRGFLE</sequence>
<dbReference type="InterPro" id="IPR027417">
    <property type="entry name" value="P-loop_NTPase"/>
</dbReference>
<dbReference type="Proteomes" id="UP001516464">
    <property type="component" value="Unassembled WGS sequence"/>
</dbReference>
<accession>A0ABQ7HXP2</accession>
<dbReference type="EMBL" id="SBIQ01000160">
    <property type="protein sequence ID" value="KAF7682906.1"/>
    <property type="molecule type" value="Genomic_DNA"/>
</dbReference>
<reference evidence="1 2" key="1">
    <citation type="submission" date="2019-01" db="EMBL/GenBank/DDBJ databases">
        <title>Genomes sequencing and comparative genomics of infectious freshwater microsporidia, Cucumispora dikerogammari and Thelohania contejeani.</title>
        <authorList>
            <person name="Cormier A."/>
            <person name="Giraud I."/>
            <person name="Wattier R."/>
            <person name="Teixeira M."/>
            <person name="Grandjean F."/>
            <person name="Rigaud T."/>
            <person name="Cordaux R."/>
        </authorList>
    </citation>
    <scope>NUCLEOTIDE SEQUENCE [LARGE SCALE GENOMIC DNA]</scope>
    <source>
        <strain evidence="1">T1</strain>
        <tissue evidence="1">Spores</tissue>
    </source>
</reference>
<evidence type="ECO:0000313" key="2">
    <source>
        <dbReference type="Proteomes" id="UP001516464"/>
    </source>
</evidence>
<comment type="caution">
    <text evidence="1">The sequence shown here is derived from an EMBL/GenBank/DDBJ whole genome shotgun (WGS) entry which is preliminary data.</text>
</comment>
<dbReference type="Gene3D" id="3.40.50.300">
    <property type="entry name" value="P-loop containing nucleotide triphosphate hydrolases"/>
    <property type="match status" value="1"/>
</dbReference>
<evidence type="ECO:0000313" key="1">
    <source>
        <dbReference type="EMBL" id="KAF7682906.1"/>
    </source>
</evidence>